<evidence type="ECO:0000256" key="1">
    <source>
        <dbReference type="ARBA" id="ARBA00001946"/>
    </source>
</evidence>
<dbReference type="SFLD" id="SFLDS00001">
    <property type="entry name" value="Enolase"/>
    <property type="match status" value="1"/>
</dbReference>
<dbReference type="CDD" id="cd03316">
    <property type="entry name" value="MR_like"/>
    <property type="match status" value="1"/>
</dbReference>
<evidence type="ECO:0000256" key="3">
    <source>
        <dbReference type="ARBA" id="ARBA00022842"/>
    </source>
</evidence>
<dbReference type="InterPro" id="IPR029065">
    <property type="entry name" value="Enolase_C-like"/>
</dbReference>
<dbReference type="Pfam" id="PF13378">
    <property type="entry name" value="MR_MLE_C"/>
    <property type="match status" value="1"/>
</dbReference>
<name>A0A5S3PSW3_9FLAO</name>
<dbReference type="GO" id="GO:0016836">
    <property type="term" value="F:hydro-lyase activity"/>
    <property type="evidence" value="ECO:0007669"/>
    <property type="project" value="TreeGrafter"/>
</dbReference>
<dbReference type="InterPro" id="IPR036849">
    <property type="entry name" value="Enolase-like_C_sf"/>
</dbReference>
<evidence type="ECO:0000313" key="6">
    <source>
        <dbReference type="Proteomes" id="UP000310314"/>
    </source>
</evidence>
<dbReference type="SUPFAM" id="SSF54826">
    <property type="entry name" value="Enolase N-terminal domain-like"/>
    <property type="match status" value="1"/>
</dbReference>
<evidence type="ECO:0000313" key="5">
    <source>
        <dbReference type="EMBL" id="TMM55770.1"/>
    </source>
</evidence>
<keyword evidence="2" id="KW-0479">Metal-binding</keyword>
<dbReference type="GO" id="GO:0016052">
    <property type="term" value="P:carbohydrate catabolic process"/>
    <property type="evidence" value="ECO:0007669"/>
    <property type="project" value="TreeGrafter"/>
</dbReference>
<dbReference type="AlphaFoldDB" id="A0A5S3PSW3"/>
<gene>
    <name evidence="5" type="ORF">FEE95_14005</name>
</gene>
<comment type="caution">
    <text evidence="5">The sequence shown here is derived from an EMBL/GenBank/DDBJ whole genome shotgun (WGS) entry which is preliminary data.</text>
</comment>
<keyword evidence="6" id="KW-1185">Reference proteome</keyword>
<dbReference type="InterPro" id="IPR029017">
    <property type="entry name" value="Enolase-like_N"/>
</dbReference>
<dbReference type="SUPFAM" id="SSF51604">
    <property type="entry name" value="Enolase C-terminal domain-like"/>
    <property type="match status" value="1"/>
</dbReference>
<dbReference type="OrthoDB" id="9796450at2"/>
<dbReference type="InterPro" id="IPR013342">
    <property type="entry name" value="Mandelate_racemase_C"/>
</dbReference>
<dbReference type="PANTHER" id="PTHR13794">
    <property type="entry name" value="ENOLASE SUPERFAMILY, MANDELATE RACEMASE"/>
    <property type="match status" value="1"/>
</dbReference>
<sequence length="379" mass="42385">MKIAKVETFVLSNQLKETFFFSQWAYSERRICIVKITTNNGKVGWGEGYGPADVIKAGIQMVTPLIIGENPLQNETLWYKMYRKTLDFARRGVLAASISAIDVALWDLKGKILNQPVSVLMGGQHRKRVVPYATGLYFSESDDLSAKLVAEAKTYVKLGFKAMKMKVGLSVDQDIALVKAIREAIGDEIKLMIDSNHAYSLREAAELSRAVEQYNIGFFEEPVSPEYYHHYKELRTKTTIPIAGGECEYLRYGFKTLLENDCVDILQVDICGAGGLSEAKRISTLANTRGVEIIPHVWGTGIAFHAALHFIANLEPIPGRMYPPDMYIEYDRTENDIRESLTSPSIAMKNGFIDIPQGPGLGIEVDEEVVRNFSSEILI</sequence>
<dbReference type="GO" id="GO:0000287">
    <property type="term" value="F:magnesium ion binding"/>
    <property type="evidence" value="ECO:0007669"/>
    <property type="project" value="TreeGrafter"/>
</dbReference>
<accession>A0A5S3PSW3</accession>
<dbReference type="SMART" id="SM00922">
    <property type="entry name" value="MR_MLE"/>
    <property type="match status" value="1"/>
</dbReference>
<dbReference type="Proteomes" id="UP000310314">
    <property type="component" value="Unassembled WGS sequence"/>
</dbReference>
<dbReference type="RefSeq" id="WP_138658639.1">
    <property type="nucleotide sequence ID" value="NZ_VATY01000003.1"/>
</dbReference>
<keyword evidence="3" id="KW-0460">Magnesium</keyword>
<dbReference type="EMBL" id="VATY01000003">
    <property type="protein sequence ID" value="TMM55770.1"/>
    <property type="molecule type" value="Genomic_DNA"/>
</dbReference>
<reference evidence="5 6" key="1">
    <citation type="submission" date="2019-05" db="EMBL/GenBank/DDBJ databases">
        <authorList>
            <person name="Zhang J.-Y."/>
            <person name="Feg X."/>
            <person name="Du Z.-J."/>
        </authorList>
    </citation>
    <scope>NUCLEOTIDE SEQUENCE [LARGE SCALE GENOMIC DNA]</scope>
    <source>
        <strain evidence="5 6">RZ26</strain>
    </source>
</reference>
<dbReference type="Gene3D" id="3.20.20.120">
    <property type="entry name" value="Enolase-like C-terminal domain"/>
    <property type="match status" value="1"/>
</dbReference>
<dbReference type="InterPro" id="IPR046945">
    <property type="entry name" value="RHMD-like"/>
</dbReference>
<organism evidence="5 6">
    <name type="scientific">Maribacter algarum</name>
    <name type="common">ex Zhang et al. 2020</name>
    <dbReference type="NCBI Taxonomy" id="2578118"/>
    <lineage>
        <taxon>Bacteria</taxon>
        <taxon>Pseudomonadati</taxon>
        <taxon>Bacteroidota</taxon>
        <taxon>Flavobacteriia</taxon>
        <taxon>Flavobacteriales</taxon>
        <taxon>Flavobacteriaceae</taxon>
        <taxon>Maribacter</taxon>
    </lineage>
</organism>
<protein>
    <submittedName>
        <fullName evidence="5">Mandelate racemase/muconate lactonizing enzyme family protein</fullName>
    </submittedName>
</protein>
<evidence type="ECO:0000259" key="4">
    <source>
        <dbReference type="SMART" id="SM00922"/>
    </source>
</evidence>
<feature type="domain" description="Mandelate racemase/muconate lactonizing enzyme C-terminal" evidence="4">
    <location>
        <begin position="145"/>
        <end position="241"/>
    </location>
</feature>
<dbReference type="Gene3D" id="3.30.390.10">
    <property type="entry name" value="Enolase-like, N-terminal domain"/>
    <property type="match status" value="1"/>
</dbReference>
<dbReference type="GO" id="GO:0016854">
    <property type="term" value="F:racemase and epimerase activity"/>
    <property type="evidence" value="ECO:0007669"/>
    <property type="project" value="UniProtKB-ARBA"/>
</dbReference>
<proteinExistence type="predicted"/>
<dbReference type="PANTHER" id="PTHR13794:SF58">
    <property type="entry name" value="MITOCHONDRIAL ENOLASE SUPERFAMILY MEMBER 1"/>
    <property type="match status" value="1"/>
</dbReference>
<dbReference type="SFLD" id="SFLDG00179">
    <property type="entry name" value="mandelate_racemase"/>
    <property type="match status" value="1"/>
</dbReference>
<dbReference type="Pfam" id="PF02746">
    <property type="entry name" value="MR_MLE_N"/>
    <property type="match status" value="1"/>
</dbReference>
<dbReference type="InterPro" id="IPR013341">
    <property type="entry name" value="Mandelate_racemase_N_dom"/>
</dbReference>
<comment type="cofactor">
    <cofactor evidence="1">
        <name>Mg(2+)</name>
        <dbReference type="ChEBI" id="CHEBI:18420"/>
    </cofactor>
</comment>
<evidence type="ECO:0000256" key="2">
    <source>
        <dbReference type="ARBA" id="ARBA00022723"/>
    </source>
</evidence>